<dbReference type="GO" id="GO:0019899">
    <property type="term" value="F:enzyme binding"/>
    <property type="evidence" value="ECO:0007669"/>
    <property type="project" value="TreeGrafter"/>
</dbReference>
<keyword evidence="1" id="KW-0808">Transferase</keyword>
<evidence type="ECO:0000313" key="2">
    <source>
        <dbReference type="EMBL" id="KAK3356802.1"/>
    </source>
</evidence>
<gene>
    <name evidence="2" type="ORF">B0T25DRAFT_474923</name>
</gene>
<reference evidence="2" key="1">
    <citation type="journal article" date="2023" name="Mol. Phylogenet. Evol.">
        <title>Genome-scale phylogeny and comparative genomics of the fungal order Sordariales.</title>
        <authorList>
            <person name="Hensen N."/>
            <person name="Bonometti L."/>
            <person name="Westerberg I."/>
            <person name="Brannstrom I.O."/>
            <person name="Guillou S."/>
            <person name="Cros-Aarteil S."/>
            <person name="Calhoun S."/>
            <person name="Haridas S."/>
            <person name="Kuo A."/>
            <person name="Mondo S."/>
            <person name="Pangilinan J."/>
            <person name="Riley R."/>
            <person name="LaButti K."/>
            <person name="Andreopoulos B."/>
            <person name="Lipzen A."/>
            <person name="Chen C."/>
            <person name="Yan M."/>
            <person name="Daum C."/>
            <person name="Ng V."/>
            <person name="Clum A."/>
            <person name="Steindorff A."/>
            <person name="Ohm R.A."/>
            <person name="Martin F."/>
            <person name="Silar P."/>
            <person name="Natvig D.O."/>
            <person name="Lalanne C."/>
            <person name="Gautier V."/>
            <person name="Ament-Velasquez S.L."/>
            <person name="Kruys A."/>
            <person name="Hutchinson M.I."/>
            <person name="Powell A.J."/>
            <person name="Barry K."/>
            <person name="Miller A.N."/>
            <person name="Grigoriev I.V."/>
            <person name="Debuchy R."/>
            <person name="Gladieux P."/>
            <person name="Hiltunen Thoren M."/>
            <person name="Johannesson H."/>
        </authorList>
    </citation>
    <scope>NUCLEOTIDE SEQUENCE</scope>
    <source>
        <strain evidence="2">CBS 955.72</strain>
    </source>
</reference>
<dbReference type="InterPro" id="IPR002213">
    <property type="entry name" value="UDP_glucos_trans"/>
</dbReference>
<proteinExistence type="predicted"/>
<evidence type="ECO:0000256" key="1">
    <source>
        <dbReference type="ARBA" id="ARBA00022679"/>
    </source>
</evidence>
<sequence length="502" mass="54934">MARPKRVLFFTNSDFGQANVVLATAHALIHNAPGIEIHVASFGALETAVKKTSDYALETAPQSNAKTPITFHRLDGVSWGPATFRPGVGIDEANNRTPNLINSAKTIFLIPSIMLPWHPDEFTFIYHQSSSILSSVNPSLTIIEPLFTPGLTLLNHLSLPWLVLAPNTLKDFALPFQPHLSMLWKYPMTCSALPFPLPLHLVPYNILLSLVALAALLLNPRPRALTTHLRKISPSLTLLTASELGVLKPPPPNLRILISIAPDLDYPLANVPRHLTPCGPIVRAVRPADDAMKAWLAQAPTVYVNLGTHLKATIPEAMGMARALREVVERSEAIGHGRLQVLWKVGRAGGWERDVFEGGWGDVVQALGEYGRVTDWVEAEPKAVLESGRVVCSVNHGGANSFYEALCAGVPQVLLPPWSDCYDFGNRVEMLGVGVWANKKAMPRWSQGELAAALGEVLFGPRAKEMAERASELARRHPEDAGREVAARGIMRILEHDEPKRT</sequence>
<dbReference type="Gene3D" id="3.40.50.2000">
    <property type="entry name" value="Glycogen Phosphorylase B"/>
    <property type="match status" value="2"/>
</dbReference>
<dbReference type="PANTHER" id="PTHR48050:SF13">
    <property type="entry name" value="STEROL 3-BETA-GLUCOSYLTRANSFERASE UGT80A2"/>
    <property type="match status" value="1"/>
</dbReference>
<dbReference type="GO" id="GO:0005783">
    <property type="term" value="C:endoplasmic reticulum"/>
    <property type="evidence" value="ECO:0007669"/>
    <property type="project" value="TreeGrafter"/>
</dbReference>
<dbReference type="PANTHER" id="PTHR48050">
    <property type="entry name" value="STEROL 3-BETA-GLUCOSYLTRANSFERASE"/>
    <property type="match status" value="1"/>
</dbReference>
<dbReference type="AlphaFoldDB" id="A0AAJ0MFL2"/>
<dbReference type="EMBL" id="JAUIQD010000003">
    <property type="protein sequence ID" value="KAK3356802.1"/>
    <property type="molecule type" value="Genomic_DNA"/>
</dbReference>
<dbReference type="Pfam" id="PF00201">
    <property type="entry name" value="UDPGT"/>
    <property type="match status" value="1"/>
</dbReference>
<name>A0AAJ0MFL2_9PEZI</name>
<comment type="caution">
    <text evidence="2">The sequence shown here is derived from an EMBL/GenBank/DDBJ whole genome shotgun (WGS) entry which is preliminary data.</text>
</comment>
<dbReference type="InterPro" id="IPR050426">
    <property type="entry name" value="Glycosyltransferase_28"/>
</dbReference>
<dbReference type="GO" id="GO:0008194">
    <property type="term" value="F:UDP-glycosyltransferase activity"/>
    <property type="evidence" value="ECO:0007669"/>
    <property type="project" value="InterPro"/>
</dbReference>
<evidence type="ECO:0000313" key="3">
    <source>
        <dbReference type="Proteomes" id="UP001275084"/>
    </source>
</evidence>
<accession>A0AAJ0MFL2</accession>
<protein>
    <recommendedName>
        <fullName evidence="4">Glycosyltransferase family 1 protein</fullName>
    </recommendedName>
</protein>
<reference evidence="2" key="2">
    <citation type="submission" date="2023-06" db="EMBL/GenBank/DDBJ databases">
        <authorList>
            <consortium name="Lawrence Berkeley National Laboratory"/>
            <person name="Haridas S."/>
            <person name="Hensen N."/>
            <person name="Bonometti L."/>
            <person name="Westerberg I."/>
            <person name="Brannstrom I.O."/>
            <person name="Guillou S."/>
            <person name="Cros-Aarteil S."/>
            <person name="Calhoun S."/>
            <person name="Kuo A."/>
            <person name="Mondo S."/>
            <person name="Pangilinan J."/>
            <person name="Riley R."/>
            <person name="Labutti K."/>
            <person name="Andreopoulos B."/>
            <person name="Lipzen A."/>
            <person name="Chen C."/>
            <person name="Yanf M."/>
            <person name="Daum C."/>
            <person name="Ng V."/>
            <person name="Clum A."/>
            <person name="Steindorff A."/>
            <person name="Ohm R."/>
            <person name="Martin F."/>
            <person name="Silar P."/>
            <person name="Natvig D."/>
            <person name="Lalanne C."/>
            <person name="Gautier V."/>
            <person name="Ament-Velasquez S.L."/>
            <person name="Kruys A."/>
            <person name="Hutchinson M.I."/>
            <person name="Powell A.J."/>
            <person name="Barry K."/>
            <person name="Miller A.N."/>
            <person name="Grigoriev I.V."/>
            <person name="Debuchy R."/>
            <person name="Gladieux P."/>
            <person name="Thoren M.H."/>
            <person name="Johannesson H."/>
        </authorList>
    </citation>
    <scope>NUCLEOTIDE SEQUENCE</scope>
    <source>
        <strain evidence="2">CBS 955.72</strain>
    </source>
</reference>
<keyword evidence="3" id="KW-1185">Reference proteome</keyword>
<dbReference type="CDD" id="cd03784">
    <property type="entry name" value="GT1_Gtf-like"/>
    <property type="match status" value="1"/>
</dbReference>
<dbReference type="Proteomes" id="UP001275084">
    <property type="component" value="Unassembled WGS sequence"/>
</dbReference>
<organism evidence="2 3">
    <name type="scientific">Lasiosphaeria hispida</name>
    <dbReference type="NCBI Taxonomy" id="260671"/>
    <lineage>
        <taxon>Eukaryota</taxon>
        <taxon>Fungi</taxon>
        <taxon>Dikarya</taxon>
        <taxon>Ascomycota</taxon>
        <taxon>Pezizomycotina</taxon>
        <taxon>Sordariomycetes</taxon>
        <taxon>Sordariomycetidae</taxon>
        <taxon>Sordariales</taxon>
        <taxon>Lasiosphaeriaceae</taxon>
        <taxon>Lasiosphaeria</taxon>
    </lineage>
</organism>
<dbReference type="SUPFAM" id="SSF53756">
    <property type="entry name" value="UDP-Glycosyltransferase/glycogen phosphorylase"/>
    <property type="match status" value="1"/>
</dbReference>
<evidence type="ECO:0008006" key="4">
    <source>
        <dbReference type="Google" id="ProtNLM"/>
    </source>
</evidence>